<dbReference type="GO" id="GO:0016020">
    <property type="term" value="C:membrane"/>
    <property type="evidence" value="ECO:0007669"/>
    <property type="project" value="UniProtKB-SubCell"/>
</dbReference>
<protein>
    <recommendedName>
        <fullName evidence="6">Fatty acid hydroxylase domain-containing protein</fullName>
    </recommendedName>
</protein>
<dbReference type="InterPro" id="IPR006694">
    <property type="entry name" value="Fatty_acid_hydroxylase"/>
</dbReference>
<comment type="subcellular location">
    <subcellularLocation>
        <location evidence="1">Membrane</location>
    </subcellularLocation>
</comment>
<dbReference type="Pfam" id="PF04116">
    <property type="entry name" value="FA_hydroxylase"/>
    <property type="match status" value="1"/>
</dbReference>
<feature type="domain" description="Fatty acid hydroxylase" evidence="6">
    <location>
        <begin position="97"/>
        <end position="224"/>
    </location>
</feature>
<keyword evidence="3 5" id="KW-1133">Transmembrane helix</keyword>
<evidence type="ECO:0000313" key="7">
    <source>
        <dbReference type="EMBL" id="NDV35172.1"/>
    </source>
</evidence>
<keyword evidence="4 5" id="KW-0472">Membrane</keyword>
<reference evidence="7" key="1">
    <citation type="journal article" date="2020" name="J. Eukaryot. Microbiol.">
        <title>De novo Sequencing, Assembly and Annotation of the Transcriptome for the Free-Living Testate Amoeba Arcella intermedia.</title>
        <authorList>
            <person name="Ribeiro G.M."/>
            <person name="Porfirio-Sousa A.L."/>
            <person name="Maurer-Alcala X.X."/>
            <person name="Katz L.A."/>
            <person name="Lahr D.J.G."/>
        </authorList>
    </citation>
    <scope>NUCLEOTIDE SEQUENCE</scope>
</reference>
<dbReference type="GO" id="GO:0008610">
    <property type="term" value="P:lipid biosynthetic process"/>
    <property type="evidence" value="ECO:0007669"/>
    <property type="project" value="InterPro"/>
</dbReference>
<evidence type="ECO:0000256" key="4">
    <source>
        <dbReference type="ARBA" id="ARBA00023136"/>
    </source>
</evidence>
<evidence type="ECO:0000256" key="1">
    <source>
        <dbReference type="ARBA" id="ARBA00004370"/>
    </source>
</evidence>
<dbReference type="InterPro" id="IPR050307">
    <property type="entry name" value="Sterol_Desaturase_Related"/>
</dbReference>
<evidence type="ECO:0000256" key="5">
    <source>
        <dbReference type="SAM" id="Phobius"/>
    </source>
</evidence>
<name>A0A6B2LDP0_9EUKA</name>
<dbReference type="AlphaFoldDB" id="A0A6B2LDP0"/>
<organism evidence="7">
    <name type="scientific">Arcella intermedia</name>
    <dbReference type="NCBI Taxonomy" id="1963864"/>
    <lineage>
        <taxon>Eukaryota</taxon>
        <taxon>Amoebozoa</taxon>
        <taxon>Tubulinea</taxon>
        <taxon>Elardia</taxon>
        <taxon>Arcellinida</taxon>
        <taxon>Sphaerothecina</taxon>
        <taxon>Arcellidae</taxon>
        <taxon>Arcella</taxon>
    </lineage>
</organism>
<sequence>MVNYIGAVFFYFTLASASYYLFFVWKKERFYPATSMMTRDPKELARQVRTEIGIAMRSFPVMSVAFSPFTFGVTRGWSKMYHDVGDYGWGYFFLSIILFLVVTDCMIYWIHLGLHTNWMYQNVHKPHHTYRFTTPYSSHAFHWADGFAQGIPYYIFVYLFPLQSTLWLALFMFVNFWTIMIHDQVDFTGHLHFIQSTGHHTIHHRDFKYNYGQYFTFWDYLNGTLRNSPRTHDWHGNRVPEEKSK</sequence>
<evidence type="ECO:0000259" key="6">
    <source>
        <dbReference type="Pfam" id="PF04116"/>
    </source>
</evidence>
<feature type="transmembrane region" description="Helical" evidence="5">
    <location>
        <begin position="151"/>
        <end position="174"/>
    </location>
</feature>
<dbReference type="EMBL" id="GIBP01006203">
    <property type="protein sequence ID" value="NDV35172.1"/>
    <property type="molecule type" value="Transcribed_RNA"/>
</dbReference>
<evidence type="ECO:0000256" key="3">
    <source>
        <dbReference type="ARBA" id="ARBA00022989"/>
    </source>
</evidence>
<dbReference type="PANTHER" id="PTHR11863">
    <property type="entry name" value="STEROL DESATURASE"/>
    <property type="match status" value="1"/>
</dbReference>
<feature type="transmembrane region" description="Helical" evidence="5">
    <location>
        <begin position="89"/>
        <end position="110"/>
    </location>
</feature>
<feature type="transmembrane region" description="Helical" evidence="5">
    <location>
        <begin position="6"/>
        <end position="25"/>
    </location>
</feature>
<accession>A0A6B2LDP0</accession>
<evidence type="ECO:0000256" key="2">
    <source>
        <dbReference type="ARBA" id="ARBA00022692"/>
    </source>
</evidence>
<dbReference type="GO" id="GO:0016491">
    <property type="term" value="F:oxidoreductase activity"/>
    <property type="evidence" value="ECO:0007669"/>
    <property type="project" value="InterPro"/>
</dbReference>
<dbReference type="GO" id="GO:0005506">
    <property type="term" value="F:iron ion binding"/>
    <property type="evidence" value="ECO:0007669"/>
    <property type="project" value="InterPro"/>
</dbReference>
<keyword evidence="2 5" id="KW-0812">Transmembrane</keyword>
<proteinExistence type="predicted"/>